<evidence type="ECO:0000313" key="1">
    <source>
        <dbReference type="EMBL" id="PVH95913.1"/>
    </source>
</evidence>
<keyword evidence="2" id="KW-1185">Reference proteome</keyword>
<evidence type="ECO:0000313" key="2">
    <source>
        <dbReference type="Proteomes" id="UP000244855"/>
    </source>
</evidence>
<dbReference type="AlphaFoldDB" id="A0A2V1DE82"/>
<sequence length="289" mass="31866">MLGSCFWRVEREVASDESLWGGRSGVGQLQRELLAYASCSLTPSASPKGLIVGPQSDICLLLYRSPVNLSPRPCVCSTAALSCCVGLGTEWAALSSYGNAWVSRWSRLTVWVRKGLRAWAASSANTSFVQKTLYIGYKAMHLPLVCSEDLSAFSCFARKLLRREQEGSIPWKLGSMDMDMAMGCEAWWWSKYCSAAKPFWALAYKSTSDDKSTIPLTLPPKYTEPTHHLTRGVLKSTPASIRLPGPMLTQVRGVHGGRGIVESWMQTHRPSAVCCRCTRSRALQGVSQF</sequence>
<name>A0A2V1DE82_9PLEO</name>
<gene>
    <name evidence="1" type="ORF">DM02DRAFT_137032</name>
</gene>
<dbReference type="Proteomes" id="UP000244855">
    <property type="component" value="Unassembled WGS sequence"/>
</dbReference>
<organism evidence="1 2">
    <name type="scientific">Periconia macrospinosa</name>
    <dbReference type="NCBI Taxonomy" id="97972"/>
    <lineage>
        <taxon>Eukaryota</taxon>
        <taxon>Fungi</taxon>
        <taxon>Dikarya</taxon>
        <taxon>Ascomycota</taxon>
        <taxon>Pezizomycotina</taxon>
        <taxon>Dothideomycetes</taxon>
        <taxon>Pleosporomycetidae</taxon>
        <taxon>Pleosporales</taxon>
        <taxon>Massarineae</taxon>
        <taxon>Periconiaceae</taxon>
        <taxon>Periconia</taxon>
    </lineage>
</organism>
<proteinExistence type="predicted"/>
<reference evidence="1 2" key="1">
    <citation type="journal article" date="2018" name="Sci. Rep.">
        <title>Comparative genomics provides insights into the lifestyle and reveals functional heterogeneity of dark septate endophytic fungi.</title>
        <authorList>
            <person name="Knapp D.G."/>
            <person name="Nemeth J.B."/>
            <person name="Barry K."/>
            <person name="Hainaut M."/>
            <person name="Henrissat B."/>
            <person name="Johnson J."/>
            <person name="Kuo A."/>
            <person name="Lim J.H.P."/>
            <person name="Lipzen A."/>
            <person name="Nolan M."/>
            <person name="Ohm R.A."/>
            <person name="Tamas L."/>
            <person name="Grigoriev I.V."/>
            <person name="Spatafora J.W."/>
            <person name="Nagy L.G."/>
            <person name="Kovacs G.M."/>
        </authorList>
    </citation>
    <scope>NUCLEOTIDE SEQUENCE [LARGE SCALE GENOMIC DNA]</scope>
    <source>
        <strain evidence="1 2">DSE2036</strain>
    </source>
</reference>
<accession>A0A2V1DE82</accession>
<protein>
    <submittedName>
        <fullName evidence="1">Uncharacterized protein</fullName>
    </submittedName>
</protein>
<dbReference type="EMBL" id="KZ805480">
    <property type="protein sequence ID" value="PVH95913.1"/>
    <property type="molecule type" value="Genomic_DNA"/>
</dbReference>